<gene>
    <name evidence="1" type="ORF">PCAMFM013_S061g000010</name>
</gene>
<protein>
    <submittedName>
        <fullName evidence="1">Str. FM013</fullName>
    </submittedName>
</protein>
<sequence length="87" mass="9601">MSLQIFAVKEEMSFNRPQLRELSLNAFYQKSTCATEGAEKPINTIHRGLASQTVPVRDTGMIPTRCTAIHTSRLKCLCEDASATAVD</sequence>
<dbReference type="AlphaFoldDB" id="A0A0G4PXF2"/>
<evidence type="ECO:0000313" key="1">
    <source>
        <dbReference type="EMBL" id="CRL30836.1"/>
    </source>
</evidence>
<dbReference type="EMBL" id="HG793194">
    <property type="protein sequence ID" value="CRL30836.1"/>
    <property type="molecule type" value="Genomic_DNA"/>
</dbReference>
<keyword evidence="2" id="KW-1185">Reference proteome</keyword>
<evidence type="ECO:0000313" key="2">
    <source>
        <dbReference type="Proteomes" id="UP000053732"/>
    </source>
</evidence>
<reference evidence="1 2" key="1">
    <citation type="journal article" date="2014" name="Nat. Commun.">
        <title>Multiple recent horizontal transfers of a large genomic region in cheese making fungi.</title>
        <authorList>
            <person name="Cheeseman K."/>
            <person name="Ropars J."/>
            <person name="Renault P."/>
            <person name="Dupont J."/>
            <person name="Gouzy J."/>
            <person name="Branca A."/>
            <person name="Abraham A.L."/>
            <person name="Ceppi M."/>
            <person name="Conseiller E."/>
            <person name="Debuchy R."/>
            <person name="Malagnac F."/>
            <person name="Goarin A."/>
            <person name="Silar P."/>
            <person name="Lacoste S."/>
            <person name="Sallet E."/>
            <person name="Bensimon A."/>
            <person name="Giraud T."/>
            <person name="Brygoo Y."/>
        </authorList>
    </citation>
    <scope>NUCLEOTIDE SEQUENCE [LARGE SCALE GENOMIC DNA]</scope>
    <source>
        <strain evidence="2">FM 013</strain>
    </source>
</reference>
<name>A0A0G4PXF2_PENC3</name>
<dbReference type="Proteomes" id="UP000053732">
    <property type="component" value="Unassembled WGS sequence"/>
</dbReference>
<accession>A0A0G4PXF2</accession>
<organism evidence="1 2">
    <name type="scientific">Penicillium camemberti (strain FM 013)</name>
    <dbReference type="NCBI Taxonomy" id="1429867"/>
    <lineage>
        <taxon>Eukaryota</taxon>
        <taxon>Fungi</taxon>
        <taxon>Dikarya</taxon>
        <taxon>Ascomycota</taxon>
        <taxon>Pezizomycotina</taxon>
        <taxon>Eurotiomycetes</taxon>
        <taxon>Eurotiomycetidae</taxon>
        <taxon>Eurotiales</taxon>
        <taxon>Aspergillaceae</taxon>
        <taxon>Penicillium</taxon>
    </lineage>
</organism>
<proteinExistence type="predicted"/>